<dbReference type="PANTHER" id="PTHR43065:SF49">
    <property type="entry name" value="HISTIDINE KINASE"/>
    <property type="match status" value="1"/>
</dbReference>
<name>A0A558RAM5_9SPHN</name>
<dbReference type="SUPFAM" id="SSF52172">
    <property type="entry name" value="CheY-like"/>
    <property type="match status" value="2"/>
</dbReference>
<sequence length="1228" mass="133229">MSAIICSSSALKNRSTGGEFRRPLARRAPACWRARIAKLFNWIGAVKDPDLFAVAIHDFLLYLLHRARLRRAASASNESMVRMEASDDYLKDTWAGLFTAAEQLAGARSLDDVVEIVRRTARKITGAEGIAFVRCAGDHCDYVAEDAIEPLWAGQRFNMAECVSGWVMLHGEPAIIPDISADDRVPLALYEKTFVKSMVMMPVGSGPAEAAIGAYWSQANAPTEQAVELLAMLARYVAAAMSNVALQDSLEILNRTGAAVAAERDLDRIVQLITDAGVELTGADFGAFFYNLIDEKGESYMLYSLSGAPRSAFEVFPMPRNTAIFAPTFAGEGIVRSDNIRLDPRYGHNAPRKGMPEGHLPVTSYLAVPVISRSGEVHGGLFFGHHGAARFTAEHERLMLGVAGHAAIAIDNARLYDSVAAELAGRHEAEADLRESNDRFRAAVDAIEGVLWTNSADGRMEGEQPGWSALTGQTRDQYEGYGWSTRVHPEDAEPTLRAWEAAVAERCPFIFEHRLKRHDGEWRHYSIRAIPTFDAGGTLRQWVGGHTDITDQRRAETALKELNATLEQRIEERTREIRAAFNRLEESERRFRILVDGVTDYAIYMLDADGIITNWNAGAQRIKGYSADEIIGRHLSTFYTSADREAGMPLRTLETAARAGKFEAEGLRVRKDGTEFWASVVVDAIHDESGQLIGFAKVTRDLTEKRAVEEQLRQSQKMEAVGQLTGGIAHDFNNLLTIITGNIDMATRALDAEDGVPRARRAIGNAMKGADRAAALTQRLLAFSRRQPLSPKPLDLDKVVGGLSDLLKRALGELVRLEIVTSPGLWPIEADPNQMESALLNLAVNARDAMPEGGSLTIETANAHLDASYAAAHAEVPAGNYVVIAVSDTGIGMPKETLARVFEPFFTTKEIGRGTGLGLSQVYGFVKQSGGHVNLYSEEGRGTTVKMYLPRFTGGGASEDEAVTGDAGGRGRSGETILIVEDDEEVRAYTVEIVRELGYQVHEAHDGASALRLIERPDIAIDLLFTDVVMPGMSGKELAETARELRPSLKILYTSGYTRNAIVHGGRLDAGVSLLSKPFTFQAVADRIRELLDAGAGTRLLVAEGDPTVRLLAAEALAAAGYHPEHAANASEALSMLRAAQGRYDAVIIDAALPDKDGYALLAELRALYSDLPVLLTTAMSEPTALGDARAALIGKPYSTQMILDALARLGVSNAAVAAETPPAGEDI</sequence>
<protein>
    <recommendedName>
        <fullName evidence="2">histidine kinase</fullName>
        <ecNumber evidence="2">2.7.13.3</ecNumber>
    </recommendedName>
</protein>
<dbReference type="SUPFAM" id="SSF47384">
    <property type="entry name" value="Homodimeric domain of signal transducing histidine kinase"/>
    <property type="match status" value="1"/>
</dbReference>
<comment type="catalytic activity">
    <reaction evidence="1">
        <text>ATP + protein L-histidine = ADP + protein N-phospho-L-histidine.</text>
        <dbReference type="EC" id="2.7.13.3"/>
    </reaction>
</comment>
<dbReference type="Gene3D" id="1.10.287.130">
    <property type="match status" value="1"/>
</dbReference>
<dbReference type="SUPFAM" id="SSF55874">
    <property type="entry name" value="ATPase domain of HSP90 chaperone/DNA topoisomerase II/histidine kinase"/>
    <property type="match status" value="1"/>
</dbReference>
<dbReference type="InterPro" id="IPR000700">
    <property type="entry name" value="PAS-assoc_C"/>
</dbReference>
<dbReference type="SMART" id="SM00388">
    <property type="entry name" value="HisKA"/>
    <property type="match status" value="1"/>
</dbReference>
<comment type="caution">
    <text evidence="12">The sequence shown here is derived from an EMBL/GenBank/DDBJ whole genome shotgun (WGS) entry which is preliminary data.</text>
</comment>
<keyword evidence="3 6" id="KW-0597">Phosphoprotein</keyword>
<dbReference type="SMART" id="SM00387">
    <property type="entry name" value="HATPase_c"/>
    <property type="match status" value="1"/>
</dbReference>
<keyword evidence="4" id="KW-0808">Transferase</keyword>
<dbReference type="InterPro" id="IPR004358">
    <property type="entry name" value="Sig_transdc_His_kin-like_C"/>
</dbReference>
<evidence type="ECO:0000256" key="5">
    <source>
        <dbReference type="ARBA" id="ARBA00022777"/>
    </source>
</evidence>
<dbReference type="RefSeq" id="WP_145148484.1">
    <property type="nucleotide sequence ID" value="NZ_VNIM01000010.1"/>
</dbReference>
<dbReference type="Pfam" id="PF13185">
    <property type="entry name" value="GAF_2"/>
    <property type="match status" value="2"/>
</dbReference>
<evidence type="ECO:0000259" key="11">
    <source>
        <dbReference type="PROSITE" id="PS50113"/>
    </source>
</evidence>
<dbReference type="PRINTS" id="PR00344">
    <property type="entry name" value="BCTRLSENSOR"/>
</dbReference>
<feature type="domain" description="Response regulatory" evidence="9">
    <location>
        <begin position="976"/>
        <end position="1092"/>
    </location>
</feature>
<evidence type="ECO:0000313" key="12">
    <source>
        <dbReference type="EMBL" id="TVV76445.1"/>
    </source>
</evidence>
<dbReference type="InterPro" id="IPR013655">
    <property type="entry name" value="PAS_fold_3"/>
</dbReference>
<dbReference type="CDD" id="cd00130">
    <property type="entry name" value="PAS"/>
    <property type="match status" value="2"/>
</dbReference>
<dbReference type="CDD" id="cd00082">
    <property type="entry name" value="HisKA"/>
    <property type="match status" value="1"/>
</dbReference>
<dbReference type="SMART" id="SM00065">
    <property type="entry name" value="GAF"/>
    <property type="match status" value="2"/>
</dbReference>
<dbReference type="Gene3D" id="3.40.50.2300">
    <property type="match status" value="2"/>
</dbReference>
<dbReference type="SUPFAM" id="SSF55781">
    <property type="entry name" value="GAF domain-like"/>
    <property type="match status" value="2"/>
</dbReference>
<dbReference type="InterPro" id="IPR035965">
    <property type="entry name" value="PAS-like_dom_sf"/>
</dbReference>
<evidence type="ECO:0000256" key="4">
    <source>
        <dbReference type="ARBA" id="ARBA00022679"/>
    </source>
</evidence>
<dbReference type="OrthoDB" id="9796100at2"/>
<feature type="modified residue" description="4-aspartylphosphate" evidence="6">
    <location>
        <position position="1027"/>
    </location>
</feature>
<evidence type="ECO:0000256" key="7">
    <source>
        <dbReference type="SAM" id="Coils"/>
    </source>
</evidence>
<dbReference type="AlphaFoldDB" id="A0A558RAM5"/>
<dbReference type="SMART" id="SM00086">
    <property type="entry name" value="PAC"/>
    <property type="match status" value="2"/>
</dbReference>
<feature type="domain" description="PAS" evidence="10">
    <location>
        <begin position="587"/>
        <end position="660"/>
    </location>
</feature>
<dbReference type="Gene3D" id="3.30.450.20">
    <property type="entry name" value="PAS domain"/>
    <property type="match status" value="2"/>
</dbReference>
<dbReference type="Pfam" id="PF08447">
    <property type="entry name" value="PAS_3"/>
    <property type="match status" value="1"/>
</dbReference>
<evidence type="ECO:0000256" key="3">
    <source>
        <dbReference type="ARBA" id="ARBA00022553"/>
    </source>
</evidence>
<feature type="coiled-coil region" evidence="7">
    <location>
        <begin position="552"/>
        <end position="590"/>
    </location>
</feature>
<dbReference type="Pfam" id="PF02518">
    <property type="entry name" value="HATPase_c"/>
    <property type="match status" value="1"/>
</dbReference>
<dbReference type="PROSITE" id="PS50109">
    <property type="entry name" value="HIS_KIN"/>
    <property type="match status" value="1"/>
</dbReference>
<evidence type="ECO:0000256" key="2">
    <source>
        <dbReference type="ARBA" id="ARBA00012438"/>
    </source>
</evidence>
<dbReference type="PANTHER" id="PTHR43065">
    <property type="entry name" value="SENSOR HISTIDINE KINASE"/>
    <property type="match status" value="1"/>
</dbReference>
<evidence type="ECO:0000256" key="6">
    <source>
        <dbReference type="PROSITE-ProRule" id="PRU00169"/>
    </source>
</evidence>
<dbReference type="InterPro" id="IPR036890">
    <property type="entry name" value="HATPase_C_sf"/>
</dbReference>
<organism evidence="12 13">
    <name type="scientific">Alterirhizorhabdus solaris</name>
    <dbReference type="NCBI Taxonomy" id="2529389"/>
    <lineage>
        <taxon>Bacteria</taxon>
        <taxon>Pseudomonadati</taxon>
        <taxon>Pseudomonadota</taxon>
        <taxon>Alphaproteobacteria</taxon>
        <taxon>Sphingomonadales</taxon>
        <taxon>Rhizorhabdaceae</taxon>
        <taxon>Alterirhizorhabdus</taxon>
    </lineage>
</organism>
<dbReference type="InterPro" id="IPR011006">
    <property type="entry name" value="CheY-like_superfamily"/>
</dbReference>
<feature type="domain" description="PAS" evidence="10">
    <location>
        <begin position="436"/>
        <end position="506"/>
    </location>
</feature>
<keyword evidence="13" id="KW-1185">Reference proteome</keyword>
<dbReference type="Pfam" id="PF00072">
    <property type="entry name" value="Response_reg"/>
    <property type="match status" value="2"/>
</dbReference>
<dbReference type="InterPro" id="IPR000014">
    <property type="entry name" value="PAS"/>
</dbReference>
<dbReference type="InterPro" id="IPR001610">
    <property type="entry name" value="PAC"/>
</dbReference>
<feature type="modified residue" description="4-aspartylphosphate" evidence="6">
    <location>
        <position position="1150"/>
    </location>
</feature>
<dbReference type="Proteomes" id="UP000318681">
    <property type="component" value="Unassembled WGS sequence"/>
</dbReference>
<evidence type="ECO:0000256" key="1">
    <source>
        <dbReference type="ARBA" id="ARBA00000085"/>
    </source>
</evidence>
<feature type="domain" description="PAC" evidence="11">
    <location>
        <begin position="509"/>
        <end position="561"/>
    </location>
</feature>
<dbReference type="SUPFAM" id="SSF55785">
    <property type="entry name" value="PYP-like sensor domain (PAS domain)"/>
    <property type="match status" value="2"/>
</dbReference>
<dbReference type="PROSITE" id="PS50110">
    <property type="entry name" value="RESPONSE_REGULATORY"/>
    <property type="match status" value="2"/>
</dbReference>
<keyword evidence="7" id="KW-0175">Coiled coil</keyword>
<feature type="domain" description="Histidine kinase" evidence="8">
    <location>
        <begin position="727"/>
        <end position="953"/>
    </location>
</feature>
<evidence type="ECO:0000313" key="13">
    <source>
        <dbReference type="Proteomes" id="UP000318681"/>
    </source>
</evidence>
<dbReference type="SMART" id="SM00448">
    <property type="entry name" value="REC"/>
    <property type="match status" value="2"/>
</dbReference>
<dbReference type="InterPro" id="IPR003661">
    <property type="entry name" value="HisK_dim/P_dom"/>
</dbReference>
<dbReference type="EC" id="2.7.13.3" evidence="2"/>
<dbReference type="Gene3D" id="3.30.450.40">
    <property type="match status" value="2"/>
</dbReference>
<dbReference type="CDD" id="cd16919">
    <property type="entry name" value="HATPase_CckA-like"/>
    <property type="match status" value="1"/>
</dbReference>
<evidence type="ECO:0000259" key="8">
    <source>
        <dbReference type="PROSITE" id="PS50109"/>
    </source>
</evidence>
<reference evidence="12 13" key="1">
    <citation type="submission" date="2019-07" db="EMBL/GenBank/DDBJ databases">
        <title>Sphingomonas solaris sp. nov., isolated from a solar panel from Boston, Massachusetts.</title>
        <authorList>
            <person name="Tanner K."/>
            <person name="Pascual J."/>
            <person name="Mancuso C."/>
            <person name="Pereto J."/>
            <person name="Khalil A."/>
            <person name="Vilanova C."/>
        </authorList>
    </citation>
    <scope>NUCLEOTIDE SEQUENCE [LARGE SCALE GENOMIC DNA]</scope>
    <source>
        <strain evidence="12 13">R4DWN</strain>
    </source>
</reference>
<accession>A0A558RAM5</accession>
<dbReference type="CDD" id="cd18161">
    <property type="entry name" value="REC_hyHK_blue-like"/>
    <property type="match status" value="1"/>
</dbReference>
<dbReference type="InterPro" id="IPR005467">
    <property type="entry name" value="His_kinase_dom"/>
</dbReference>
<dbReference type="Pfam" id="PF13426">
    <property type="entry name" value="PAS_9"/>
    <property type="match status" value="1"/>
</dbReference>
<dbReference type="PROSITE" id="PS50113">
    <property type="entry name" value="PAC"/>
    <property type="match status" value="2"/>
</dbReference>
<dbReference type="Gene3D" id="3.30.565.10">
    <property type="entry name" value="Histidine kinase-like ATPase, C-terminal domain"/>
    <property type="match status" value="1"/>
</dbReference>
<feature type="domain" description="PAC" evidence="11">
    <location>
        <begin position="662"/>
        <end position="714"/>
    </location>
</feature>
<feature type="domain" description="Response regulatory" evidence="9">
    <location>
        <begin position="1099"/>
        <end position="1211"/>
    </location>
</feature>
<evidence type="ECO:0000259" key="9">
    <source>
        <dbReference type="PROSITE" id="PS50110"/>
    </source>
</evidence>
<evidence type="ECO:0000259" key="10">
    <source>
        <dbReference type="PROSITE" id="PS50112"/>
    </source>
</evidence>
<dbReference type="InterPro" id="IPR001789">
    <property type="entry name" value="Sig_transdc_resp-reg_receiver"/>
</dbReference>
<dbReference type="SMART" id="SM00091">
    <property type="entry name" value="PAS"/>
    <property type="match status" value="2"/>
</dbReference>
<dbReference type="InterPro" id="IPR029016">
    <property type="entry name" value="GAF-like_dom_sf"/>
</dbReference>
<dbReference type="InterPro" id="IPR003018">
    <property type="entry name" value="GAF"/>
</dbReference>
<dbReference type="InterPro" id="IPR003594">
    <property type="entry name" value="HATPase_dom"/>
</dbReference>
<keyword evidence="5" id="KW-0418">Kinase</keyword>
<dbReference type="InterPro" id="IPR036097">
    <property type="entry name" value="HisK_dim/P_sf"/>
</dbReference>
<dbReference type="GO" id="GO:0000155">
    <property type="term" value="F:phosphorelay sensor kinase activity"/>
    <property type="evidence" value="ECO:0007669"/>
    <property type="project" value="InterPro"/>
</dbReference>
<gene>
    <name evidence="12" type="ORF">FOY91_04265</name>
</gene>
<dbReference type="PROSITE" id="PS50112">
    <property type="entry name" value="PAS"/>
    <property type="match status" value="2"/>
</dbReference>
<dbReference type="NCBIfam" id="TIGR00229">
    <property type="entry name" value="sensory_box"/>
    <property type="match status" value="2"/>
</dbReference>
<proteinExistence type="predicted"/>
<dbReference type="EMBL" id="VNIM01000010">
    <property type="protein sequence ID" value="TVV76445.1"/>
    <property type="molecule type" value="Genomic_DNA"/>
</dbReference>